<feature type="domain" description="Kinesin motor" evidence="4">
    <location>
        <begin position="1"/>
        <end position="70"/>
    </location>
</feature>
<dbReference type="InterPro" id="IPR027417">
    <property type="entry name" value="P-loop_NTPase"/>
</dbReference>
<dbReference type="InterPro" id="IPR001752">
    <property type="entry name" value="Kinesin_motor_dom"/>
</dbReference>
<evidence type="ECO:0000313" key="5">
    <source>
        <dbReference type="EMBL" id="JAP93317.1"/>
    </source>
</evidence>
<dbReference type="InterPro" id="IPR027640">
    <property type="entry name" value="Kinesin-like_fam"/>
</dbReference>
<dbReference type="InterPro" id="IPR036961">
    <property type="entry name" value="Kinesin_motor_dom_sf"/>
</dbReference>
<sequence length="70" mass="8052">FRPLSPYENQQKLCVKIISEQEVEYLGRVHQFERVFSPSESQSTVFSYVKPIVSNVLSGYNSTLFAYGQT</sequence>
<evidence type="ECO:0000259" key="4">
    <source>
        <dbReference type="PROSITE" id="PS50067"/>
    </source>
</evidence>
<dbReference type="GO" id="GO:0008017">
    <property type="term" value="F:microtubule binding"/>
    <property type="evidence" value="ECO:0007669"/>
    <property type="project" value="InterPro"/>
</dbReference>
<evidence type="ECO:0000256" key="1">
    <source>
        <dbReference type="ARBA" id="ARBA00023054"/>
    </source>
</evidence>
<evidence type="ECO:0000256" key="2">
    <source>
        <dbReference type="ARBA" id="ARBA00023175"/>
    </source>
</evidence>
<dbReference type="EMBL" id="GDID01003289">
    <property type="protein sequence ID" value="JAP93317.1"/>
    <property type="molecule type" value="Transcribed_RNA"/>
</dbReference>
<protein>
    <submittedName>
        <fullName evidence="5">Kinesin-like protein</fullName>
    </submittedName>
</protein>
<keyword evidence="2" id="KW-0505">Motor protein</keyword>
<dbReference type="PANTHER" id="PTHR47968">
    <property type="entry name" value="CENTROMERE PROTEIN E"/>
    <property type="match status" value="1"/>
</dbReference>
<dbReference type="PANTHER" id="PTHR47968:SF75">
    <property type="entry name" value="CENTROMERE-ASSOCIATED PROTEIN E"/>
    <property type="match status" value="1"/>
</dbReference>
<dbReference type="SUPFAM" id="SSF52540">
    <property type="entry name" value="P-loop containing nucleoside triphosphate hydrolases"/>
    <property type="match status" value="1"/>
</dbReference>
<comment type="caution">
    <text evidence="3">Lacks conserved residue(s) required for the propagation of feature annotation.</text>
</comment>
<gene>
    <name evidence="5" type="ORF">TPC1_14451</name>
</gene>
<dbReference type="PROSITE" id="PS50067">
    <property type="entry name" value="KINESIN_MOTOR_2"/>
    <property type="match status" value="1"/>
</dbReference>
<reference evidence="5" key="1">
    <citation type="submission" date="2015-07" db="EMBL/GenBank/DDBJ databases">
        <title>Adaptation to a free-living lifestyle via gene acquisitions in the diplomonad Trepomonas sp. PC1.</title>
        <authorList>
            <person name="Xu F."/>
            <person name="Jerlstrom-Hultqvist J."/>
            <person name="Kolisko M."/>
            <person name="Simpson A.G.B."/>
            <person name="Roger A.J."/>
            <person name="Svard S.G."/>
            <person name="Andersson J.O."/>
        </authorList>
    </citation>
    <scope>NUCLEOTIDE SEQUENCE</scope>
    <source>
        <strain evidence="5">PC1</strain>
    </source>
</reference>
<feature type="non-terminal residue" evidence="5">
    <location>
        <position position="70"/>
    </location>
</feature>
<name>A0A146K9S0_9EUKA</name>
<comment type="similarity">
    <text evidence="3">Belongs to the TRAFAC class myosin-kinesin ATPase superfamily. Kinesin family.</text>
</comment>
<evidence type="ECO:0000256" key="3">
    <source>
        <dbReference type="PROSITE-ProRule" id="PRU00283"/>
    </source>
</evidence>
<dbReference type="Pfam" id="PF00225">
    <property type="entry name" value="Kinesin"/>
    <property type="match status" value="1"/>
</dbReference>
<feature type="non-terminal residue" evidence="5">
    <location>
        <position position="1"/>
    </location>
</feature>
<organism evidence="5">
    <name type="scientific">Trepomonas sp. PC1</name>
    <dbReference type="NCBI Taxonomy" id="1076344"/>
    <lineage>
        <taxon>Eukaryota</taxon>
        <taxon>Metamonada</taxon>
        <taxon>Diplomonadida</taxon>
        <taxon>Hexamitidae</taxon>
        <taxon>Hexamitinae</taxon>
        <taxon>Trepomonas</taxon>
    </lineage>
</organism>
<dbReference type="GO" id="GO:0003777">
    <property type="term" value="F:microtubule motor activity"/>
    <property type="evidence" value="ECO:0007669"/>
    <property type="project" value="InterPro"/>
</dbReference>
<dbReference type="GO" id="GO:0005524">
    <property type="term" value="F:ATP binding"/>
    <property type="evidence" value="ECO:0007669"/>
    <property type="project" value="InterPro"/>
</dbReference>
<dbReference type="AlphaFoldDB" id="A0A146K9S0"/>
<dbReference type="GO" id="GO:0007018">
    <property type="term" value="P:microtubule-based movement"/>
    <property type="evidence" value="ECO:0007669"/>
    <property type="project" value="InterPro"/>
</dbReference>
<dbReference type="Gene3D" id="3.40.850.10">
    <property type="entry name" value="Kinesin motor domain"/>
    <property type="match status" value="1"/>
</dbReference>
<accession>A0A146K9S0</accession>
<proteinExistence type="inferred from homology"/>
<keyword evidence="1" id="KW-0175">Coiled coil</keyword>